<accession>A0A2U1LZW2</accession>
<evidence type="ECO:0000259" key="7">
    <source>
        <dbReference type="PROSITE" id="PS50064"/>
    </source>
</evidence>
<dbReference type="GO" id="GO:0003690">
    <property type="term" value="F:double-stranded DNA binding"/>
    <property type="evidence" value="ECO:0007669"/>
    <property type="project" value="TreeGrafter"/>
</dbReference>
<keyword evidence="4" id="KW-0862">Zinc</keyword>
<evidence type="ECO:0000313" key="8">
    <source>
        <dbReference type="EMBL" id="PWA54555.1"/>
    </source>
</evidence>
<evidence type="ECO:0000256" key="4">
    <source>
        <dbReference type="ARBA" id="ARBA00022833"/>
    </source>
</evidence>
<gene>
    <name evidence="8" type="ORF">CTI12_AA434480</name>
</gene>
<comment type="subcellular location">
    <subcellularLocation>
        <location evidence="1">Nucleus</location>
    </subcellularLocation>
</comment>
<dbReference type="PANTHER" id="PTHR12083">
    <property type="entry name" value="BIFUNCTIONAL POLYNUCLEOTIDE PHOSPHATASE/KINASE"/>
    <property type="match status" value="1"/>
</dbReference>
<comment type="caution">
    <text evidence="8">The sequence shown here is derived from an EMBL/GenBank/DDBJ whole genome shotgun (WGS) entry which is preliminary data.</text>
</comment>
<sequence length="398" mass="45246">MTSSLPKIVAEHAKSGKSPCKVEAIEELKGSDQEKLKEMVAEGGQRSTKEIVVHLDISTLIMVYGACAYQIAVVIVLKQREGDDEPELDRGDLKKLKTDENEKAGQEKKNATTVKILEEYAKSGRSSCKKCSEKIESKSIRLGLSSWEPRGFETTKWHHIDCFFPLDADLASAESIEGFSDLKSSHQEKLKKLVSGVYQSSREVLFTGNLIISSSDSPSSPQPTTPSSSDSNSPQHTRFPSYPQCASQQPYFPQQNFQMNQYAFNQMALFQLQQQYPFNNFGAFAWDVLKGHSKWRDTKAVVPGRRVRTVDDVEDQNELFRNDPQPLSKPRLSESKKLDKDMFQEKLRQNHEKRMDLIKTQLKFEELKFLAFSTIGLAKEDAEMINKMKEKIRAKYLT</sequence>
<keyword evidence="2" id="KW-0479">Metal-binding</keyword>
<evidence type="ECO:0000256" key="1">
    <source>
        <dbReference type="ARBA" id="ARBA00004123"/>
    </source>
</evidence>
<feature type="compositionally biased region" description="Low complexity" evidence="6">
    <location>
        <begin position="225"/>
        <end position="235"/>
    </location>
</feature>
<dbReference type="GO" id="GO:0046404">
    <property type="term" value="F:ATP-dependent polydeoxyribonucleotide 5'-hydroxyl-kinase activity"/>
    <property type="evidence" value="ECO:0007669"/>
    <property type="project" value="TreeGrafter"/>
</dbReference>
<keyword evidence="9" id="KW-1185">Reference proteome</keyword>
<feature type="domain" description="PARP-type" evidence="7">
    <location>
        <begin position="116"/>
        <end position="198"/>
    </location>
</feature>
<dbReference type="SUPFAM" id="SSF57716">
    <property type="entry name" value="Glucocorticoid receptor-like (DNA-binding domain)"/>
    <property type="match status" value="1"/>
</dbReference>
<evidence type="ECO:0000256" key="3">
    <source>
        <dbReference type="ARBA" id="ARBA00022771"/>
    </source>
</evidence>
<dbReference type="OrthoDB" id="19045at2759"/>
<keyword evidence="3" id="KW-0863">Zinc-finger</keyword>
<proteinExistence type="predicted"/>
<dbReference type="GO" id="GO:0046403">
    <property type="term" value="F:polynucleotide 3'-phosphatase activity"/>
    <property type="evidence" value="ECO:0007669"/>
    <property type="project" value="TreeGrafter"/>
</dbReference>
<name>A0A2U1LZW2_ARTAN</name>
<dbReference type="GO" id="GO:0006281">
    <property type="term" value="P:DNA repair"/>
    <property type="evidence" value="ECO:0007669"/>
    <property type="project" value="TreeGrafter"/>
</dbReference>
<reference evidence="8 9" key="1">
    <citation type="journal article" date="2018" name="Mol. Plant">
        <title>The genome of Artemisia annua provides insight into the evolution of Asteraceae family and artemisinin biosynthesis.</title>
        <authorList>
            <person name="Shen Q."/>
            <person name="Zhang L."/>
            <person name="Liao Z."/>
            <person name="Wang S."/>
            <person name="Yan T."/>
            <person name="Shi P."/>
            <person name="Liu M."/>
            <person name="Fu X."/>
            <person name="Pan Q."/>
            <person name="Wang Y."/>
            <person name="Lv Z."/>
            <person name="Lu X."/>
            <person name="Zhang F."/>
            <person name="Jiang W."/>
            <person name="Ma Y."/>
            <person name="Chen M."/>
            <person name="Hao X."/>
            <person name="Li L."/>
            <person name="Tang Y."/>
            <person name="Lv G."/>
            <person name="Zhou Y."/>
            <person name="Sun X."/>
            <person name="Brodelius P.E."/>
            <person name="Rose J.K.C."/>
            <person name="Tang K."/>
        </authorList>
    </citation>
    <scope>NUCLEOTIDE SEQUENCE [LARGE SCALE GENOMIC DNA]</scope>
    <source>
        <strain evidence="9">cv. Huhao1</strain>
        <tissue evidence="8">Leaf</tissue>
    </source>
</reference>
<dbReference type="Proteomes" id="UP000245207">
    <property type="component" value="Unassembled WGS sequence"/>
</dbReference>
<feature type="region of interest" description="Disordered" evidence="6">
    <location>
        <begin position="213"/>
        <end position="245"/>
    </location>
</feature>
<evidence type="ECO:0000313" key="9">
    <source>
        <dbReference type="Proteomes" id="UP000245207"/>
    </source>
</evidence>
<dbReference type="EMBL" id="PKPP01007038">
    <property type="protein sequence ID" value="PWA54555.1"/>
    <property type="molecule type" value="Genomic_DNA"/>
</dbReference>
<dbReference type="AlphaFoldDB" id="A0A2U1LZW2"/>
<feature type="region of interest" description="Disordered" evidence="6">
    <location>
        <begin position="84"/>
        <end position="108"/>
    </location>
</feature>
<dbReference type="Pfam" id="PF00645">
    <property type="entry name" value="zf-PARP"/>
    <property type="match status" value="1"/>
</dbReference>
<dbReference type="STRING" id="35608.A0A2U1LZW2"/>
<protein>
    <submittedName>
        <fullName evidence="8">Zinc finger, PARP-type</fullName>
    </submittedName>
</protein>
<dbReference type="SMART" id="SM01336">
    <property type="entry name" value="zf-PARP"/>
    <property type="match status" value="1"/>
</dbReference>
<evidence type="ECO:0000256" key="2">
    <source>
        <dbReference type="ARBA" id="ARBA00022723"/>
    </source>
</evidence>
<dbReference type="InterPro" id="IPR036957">
    <property type="entry name" value="Znf_PARP_sf"/>
</dbReference>
<evidence type="ECO:0000256" key="5">
    <source>
        <dbReference type="ARBA" id="ARBA00023242"/>
    </source>
</evidence>
<dbReference type="Gene3D" id="3.30.1740.10">
    <property type="entry name" value="Zinc finger, PARP-type"/>
    <property type="match status" value="1"/>
</dbReference>
<dbReference type="PANTHER" id="PTHR12083:SF9">
    <property type="entry name" value="BIFUNCTIONAL POLYNUCLEOTIDE PHOSPHATASE_KINASE"/>
    <property type="match status" value="1"/>
</dbReference>
<dbReference type="GO" id="GO:0005634">
    <property type="term" value="C:nucleus"/>
    <property type="evidence" value="ECO:0007669"/>
    <property type="project" value="UniProtKB-SubCell"/>
</dbReference>
<organism evidence="8 9">
    <name type="scientific">Artemisia annua</name>
    <name type="common">Sweet wormwood</name>
    <dbReference type="NCBI Taxonomy" id="35608"/>
    <lineage>
        <taxon>Eukaryota</taxon>
        <taxon>Viridiplantae</taxon>
        <taxon>Streptophyta</taxon>
        <taxon>Embryophyta</taxon>
        <taxon>Tracheophyta</taxon>
        <taxon>Spermatophyta</taxon>
        <taxon>Magnoliopsida</taxon>
        <taxon>eudicotyledons</taxon>
        <taxon>Gunneridae</taxon>
        <taxon>Pentapetalae</taxon>
        <taxon>asterids</taxon>
        <taxon>campanulids</taxon>
        <taxon>Asterales</taxon>
        <taxon>Asteraceae</taxon>
        <taxon>Asteroideae</taxon>
        <taxon>Anthemideae</taxon>
        <taxon>Artemisiinae</taxon>
        <taxon>Artemisia</taxon>
    </lineage>
</organism>
<dbReference type="InterPro" id="IPR001510">
    <property type="entry name" value="Znf_PARP"/>
</dbReference>
<evidence type="ECO:0000256" key="6">
    <source>
        <dbReference type="SAM" id="MobiDB-lite"/>
    </source>
</evidence>
<keyword evidence="5" id="KW-0539">Nucleus</keyword>
<dbReference type="PROSITE" id="PS50064">
    <property type="entry name" value="ZF_PARP_2"/>
    <property type="match status" value="1"/>
</dbReference>
<feature type="compositionally biased region" description="Basic and acidic residues" evidence="6">
    <location>
        <begin position="88"/>
        <end position="108"/>
    </location>
</feature>
<dbReference type="GO" id="GO:0008270">
    <property type="term" value="F:zinc ion binding"/>
    <property type="evidence" value="ECO:0007669"/>
    <property type="project" value="UniProtKB-KW"/>
</dbReference>